<dbReference type="STRING" id="767452.AVL62_01695"/>
<feature type="transmembrane region" description="Helical" evidence="11">
    <location>
        <begin position="7"/>
        <end position="25"/>
    </location>
</feature>
<name>A0A0W8I683_9MICO</name>
<feature type="transmembrane region" description="Helical" evidence="11">
    <location>
        <begin position="105"/>
        <end position="127"/>
    </location>
</feature>
<protein>
    <recommendedName>
        <fullName evidence="10">Cytochrome c oxidase polypeptide 4</fullName>
        <ecNumber evidence="10">7.1.1.9</ecNumber>
    </recommendedName>
    <alternativeName>
        <fullName evidence="10">Cytochrome aa3 subunit 4</fullName>
    </alternativeName>
    <alternativeName>
        <fullName evidence="10">Cytochrome c oxidase polypeptide IV</fullName>
    </alternativeName>
</protein>
<evidence type="ECO:0000256" key="8">
    <source>
        <dbReference type="ARBA" id="ARBA00023136"/>
    </source>
</evidence>
<keyword evidence="13" id="KW-1185">Reference proteome</keyword>
<evidence type="ECO:0000256" key="6">
    <source>
        <dbReference type="ARBA" id="ARBA00022967"/>
    </source>
</evidence>
<evidence type="ECO:0000313" key="12">
    <source>
        <dbReference type="EMBL" id="KUG53529.1"/>
    </source>
</evidence>
<dbReference type="GO" id="GO:0005886">
    <property type="term" value="C:plasma membrane"/>
    <property type="evidence" value="ECO:0007669"/>
    <property type="project" value="UniProtKB-SubCell"/>
</dbReference>
<sequence length="133" mass="14866">MRAEVKVFGALVPFFALATALYAWFTDPLEWVGVIGLLLTMLFTAFIAFYLWVTGRKTDARPEDDLQGEIADLSGDYGHFAPYSWWPLWLGLSVAVVALGLAVGWWLLICAVPFLLISILGWTFEFFRGAKAV</sequence>
<dbReference type="EC" id="7.1.1.9" evidence="10"/>
<comment type="catalytic activity">
    <reaction evidence="9 10">
        <text>4 Fe(II)-[cytochrome c] + O2 + 8 H(+)(in) = 4 Fe(III)-[cytochrome c] + 2 H2O + 4 H(+)(out)</text>
        <dbReference type="Rhea" id="RHEA:11436"/>
        <dbReference type="Rhea" id="RHEA-COMP:10350"/>
        <dbReference type="Rhea" id="RHEA-COMP:14399"/>
        <dbReference type="ChEBI" id="CHEBI:15377"/>
        <dbReference type="ChEBI" id="CHEBI:15378"/>
        <dbReference type="ChEBI" id="CHEBI:15379"/>
        <dbReference type="ChEBI" id="CHEBI:29033"/>
        <dbReference type="ChEBI" id="CHEBI:29034"/>
        <dbReference type="EC" id="7.1.1.9"/>
    </reaction>
</comment>
<keyword evidence="6 10" id="KW-1278">Translocase</keyword>
<dbReference type="Proteomes" id="UP000054837">
    <property type="component" value="Unassembled WGS sequence"/>
</dbReference>
<dbReference type="GO" id="GO:0004129">
    <property type="term" value="F:cytochrome-c oxidase activity"/>
    <property type="evidence" value="ECO:0007669"/>
    <property type="project" value="UniProtKB-EC"/>
</dbReference>
<gene>
    <name evidence="12" type="ORF">AVL62_01695</name>
</gene>
<dbReference type="InterPro" id="IPR021050">
    <property type="entry name" value="Cyt_c_oxidase_su4_actinobac"/>
</dbReference>
<proteinExistence type="inferred from homology"/>
<dbReference type="PIRSF" id="PIRSF017385">
    <property type="entry name" value="CtaF"/>
    <property type="match status" value="1"/>
</dbReference>
<evidence type="ECO:0000256" key="4">
    <source>
        <dbReference type="ARBA" id="ARBA00022475"/>
    </source>
</evidence>
<dbReference type="OrthoDB" id="5244617at2"/>
<comment type="subunit">
    <text evidence="10">Associates with subunits I, II and III to form cytochrome c oxidase.</text>
</comment>
<feature type="transmembrane region" description="Helical" evidence="11">
    <location>
        <begin position="31"/>
        <end position="53"/>
    </location>
</feature>
<reference evidence="12 13" key="1">
    <citation type="submission" date="2015-12" db="EMBL/GenBank/DDBJ databases">
        <title>Serinicoccus chungangenesis strain CD08_5 genome sequencing and assembly.</title>
        <authorList>
            <person name="Chander A.M."/>
            <person name="Kaur G."/>
            <person name="Nair G.R."/>
            <person name="Dhawan D.K."/>
            <person name="Kochhar R.K."/>
            <person name="Mayilraj S."/>
            <person name="Bhadada S.K."/>
        </authorList>
    </citation>
    <scope>NUCLEOTIDE SEQUENCE [LARGE SCALE GENOMIC DNA]</scope>
    <source>
        <strain evidence="12 13">CD08_5</strain>
    </source>
</reference>
<evidence type="ECO:0000256" key="9">
    <source>
        <dbReference type="ARBA" id="ARBA00047816"/>
    </source>
</evidence>
<keyword evidence="5 11" id="KW-0812">Transmembrane</keyword>
<comment type="caution">
    <text evidence="12">The sequence shown here is derived from an EMBL/GenBank/DDBJ whole genome shotgun (WGS) entry which is preliminary data.</text>
</comment>
<evidence type="ECO:0000256" key="3">
    <source>
        <dbReference type="ARBA" id="ARBA00006870"/>
    </source>
</evidence>
<evidence type="ECO:0000256" key="7">
    <source>
        <dbReference type="ARBA" id="ARBA00022989"/>
    </source>
</evidence>
<dbReference type="GO" id="GO:0022900">
    <property type="term" value="P:electron transport chain"/>
    <property type="evidence" value="ECO:0007669"/>
    <property type="project" value="InterPro"/>
</dbReference>
<keyword evidence="7 11" id="KW-1133">Transmembrane helix</keyword>
<comment type="function">
    <text evidence="1 10">Part of cytochrome c oxidase, its function is unknown.</text>
</comment>
<evidence type="ECO:0000313" key="13">
    <source>
        <dbReference type="Proteomes" id="UP000054837"/>
    </source>
</evidence>
<dbReference type="RefSeq" id="WP_058891538.1">
    <property type="nucleotide sequence ID" value="NZ_LQBL01000028.1"/>
</dbReference>
<evidence type="ECO:0000256" key="1">
    <source>
        <dbReference type="ARBA" id="ARBA00002536"/>
    </source>
</evidence>
<keyword evidence="4 10" id="KW-1003">Cell membrane</keyword>
<keyword evidence="8 10" id="KW-0472">Membrane</keyword>
<evidence type="ECO:0000256" key="5">
    <source>
        <dbReference type="ARBA" id="ARBA00022692"/>
    </source>
</evidence>
<comment type="similarity">
    <text evidence="3 10">Belongs to the cytochrome c oxidase bacterial subunit CtaF family.</text>
</comment>
<dbReference type="AlphaFoldDB" id="A0A0W8I683"/>
<evidence type="ECO:0000256" key="2">
    <source>
        <dbReference type="ARBA" id="ARBA00004651"/>
    </source>
</evidence>
<accession>A0A0W8I683</accession>
<dbReference type="Pfam" id="PF12270">
    <property type="entry name" value="Cyt_c_ox_IV"/>
    <property type="match status" value="1"/>
</dbReference>
<organism evidence="12 13">
    <name type="scientific">Serinicoccus chungangensis</name>
    <dbReference type="NCBI Taxonomy" id="767452"/>
    <lineage>
        <taxon>Bacteria</taxon>
        <taxon>Bacillati</taxon>
        <taxon>Actinomycetota</taxon>
        <taxon>Actinomycetes</taxon>
        <taxon>Micrococcales</taxon>
        <taxon>Ornithinimicrobiaceae</taxon>
        <taxon>Serinicoccus</taxon>
    </lineage>
</organism>
<evidence type="ECO:0000256" key="10">
    <source>
        <dbReference type="PIRNR" id="PIRNR017385"/>
    </source>
</evidence>
<comment type="subcellular location">
    <subcellularLocation>
        <location evidence="2">Cell membrane</location>
        <topology evidence="2">Multi-pass membrane protein</topology>
    </subcellularLocation>
</comment>
<dbReference type="EMBL" id="LQBL01000028">
    <property type="protein sequence ID" value="KUG53529.1"/>
    <property type="molecule type" value="Genomic_DNA"/>
</dbReference>
<evidence type="ECO:0000256" key="11">
    <source>
        <dbReference type="SAM" id="Phobius"/>
    </source>
</evidence>